<keyword evidence="3" id="KW-1185">Reference proteome</keyword>
<proteinExistence type="predicted"/>
<feature type="region of interest" description="Disordered" evidence="1">
    <location>
        <begin position="220"/>
        <end position="241"/>
    </location>
</feature>
<organism evidence="2 3">
    <name type="scientific">Pleurodeles waltl</name>
    <name type="common">Iberian ribbed newt</name>
    <dbReference type="NCBI Taxonomy" id="8319"/>
    <lineage>
        <taxon>Eukaryota</taxon>
        <taxon>Metazoa</taxon>
        <taxon>Chordata</taxon>
        <taxon>Craniata</taxon>
        <taxon>Vertebrata</taxon>
        <taxon>Euteleostomi</taxon>
        <taxon>Amphibia</taxon>
        <taxon>Batrachia</taxon>
        <taxon>Caudata</taxon>
        <taxon>Salamandroidea</taxon>
        <taxon>Salamandridae</taxon>
        <taxon>Pleurodelinae</taxon>
        <taxon>Pleurodeles</taxon>
    </lineage>
</organism>
<protein>
    <submittedName>
        <fullName evidence="2">Uncharacterized protein</fullName>
    </submittedName>
</protein>
<evidence type="ECO:0000313" key="2">
    <source>
        <dbReference type="EMBL" id="KAJ1098258.1"/>
    </source>
</evidence>
<feature type="compositionally biased region" description="Low complexity" evidence="1">
    <location>
        <begin position="7"/>
        <end position="16"/>
    </location>
</feature>
<sequence>MSRSQPSTSATTSASAVIHASRGGSKEAPIRAASVPPTDVKDHPILPPAKVKKGPASSRGRTHHTPSKASPKHREDSARVLAATAKVGKGHKTKGKSPQGPMPPGEGLVTTIFSGIPATCTTVTITATTATCTAAMTATCTAATTATCTAASTTSVCSILPKDQPSEASGDGMVSPSTTPDTCTMASTGSISTTATATATCTTISTATFPANASISDVSSITSGQPSEAAGEVLDTPLEAPPPALARPAVGSRSRRRMECGSVSMEYHATCSTYI</sequence>
<gene>
    <name evidence="2" type="ORF">NDU88_003374</name>
</gene>
<dbReference type="EMBL" id="JANPWB010000014">
    <property type="protein sequence ID" value="KAJ1098258.1"/>
    <property type="molecule type" value="Genomic_DNA"/>
</dbReference>
<evidence type="ECO:0000256" key="1">
    <source>
        <dbReference type="SAM" id="MobiDB-lite"/>
    </source>
</evidence>
<feature type="region of interest" description="Disordered" evidence="1">
    <location>
        <begin position="1"/>
        <end position="77"/>
    </location>
</feature>
<feature type="region of interest" description="Disordered" evidence="1">
    <location>
        <begin position="86"/>
        <end position="105"/>
    </location>
</feature>
<evidence type="ECO:0000313" key="3">
    <source>
        <dbReference type="Proteomes" id="UP001066276"/>
    </source>
</evidence>
<dbReference type="Proteomes" id="UP001066276">
    <property type="component" value="Chromosome 10"/>
</dbReference>
<accession>A0AAV7M4Z5</accession>
<name>A0AAV7M4Z5_PLEWA</name>
<reference evidence="2" key="1">
    <citation type="journal article" date="2022" name="bioRxiv">
        <title>Sequencing and chromosome-scale assembly of the giantPleurodeles waltlgenome.</title>
        <authorList>
            <person name="Brown T."/>
            <person name="Elewa A."/>
            <person name="Iarovenko S."/>
            <person name="Subramanian E."/>
            <person name="Araus A.J."/>
            <person name="Petzold A."/>
            <person name="Susuki M."/>
            <person name="Suzuki K.-i.T."/>
            <person name="Hayashi T."/>
            <person name="Toyoda A."/>
            <person name="Oliveira C."/>
            <person name="Osipova E."/>
            <person name="Leigh N.D."/>
            <person name="Simon A."/>
            <person name="Yun M.H."/>
        </authorList>
    </citation>
    <scope>NUCLEOTIDE SEQUENCE</scope>
    <source>
        <strain evidence="2">20211129_DDA</strain>
        <tissue evidence="2">Liver</tissue>
    </source>
</reference>
<dbReference type="AlphaFoldDB" id="A0AAV7M4Z5"/>
<comment type="caution">
    <text evidence="2">The sequence shown here is derived from an EMBL/GenBank/DDBJ whole genome shotgun (WGS) entry which is preliminary data.</text>
</comment>